<feature type="compositionally biased region" description="Low complexity" evidence="10">
    <location>
        <begin position="35"/>
        <end position="46"/>
    </location>
</feature>
<dbReference type="PANTHER" id="PTHR48267:SF1">
    <property type="entry name" value="BILIRUBIN OXIDASE"/>
    <property type="match status" value="1"/>
</dbReference>
<dbReference type="CDD" id="cd04232">
    <property type="entry name" value="CuRO_1_CueO_FtsP"/>
    <property type="match status" value="1"/>
</dbReference>
<dbReference type="AlphaFoldDB" id="A0A0G3HB04"/>
<dbReference type="InterPro" id="IPR006311">
    <property type="entry name" value="TAT_signal"/>
</dbReference>
<dbReference type="NCBIfam" id="TIGR01409">
    <property type="entry name" value="TAT_signal_seq"/>
    <property type="match status" value="1"/>
</dbReference>
<reference evidence="14 15" key="1">
    <citation type="journal article" date="2015" name="Genome Announc.">
        <title>Virulence Factor Genes Detected in the Complete Genome Sequence of Corynebacterium uterequi DSM 45634, Isolated from the Uterus of a Maiden Mare.</title>
        <authorList>
            <person name="Ruckert C."/>
            <person name="Kriete M."/>
            <person name="Jaenicke S."/>
            <person name="Winkler A."/>
            <person name="Tauch A."/>
        </authorList>
    </citation>
    <scope>NUCLEOTIDE SEQUENCE [LARGE SCALE GENOMIC DNA]</scope>
    <source>
        <strain evidence="14 15">DSM 45634</strain>
    </source>
</reference>
<comment type="catalytic activity">
    <reaction evidence="9">
        <text>4 Cu(+) + O2 + 4 H(+) = 4 Cu(2+) + 2 H2O</text>
        <dbReference type="Rhea" id="RHEA:30083"/>
        <dbReference type="ChEBI" id="CHEBI:15377"/>
        <dbReference type="ChEBI" id="CHEBI:15378"/>
        <dbReference type="ChEBI" id="CHEBI:15379"/>
        <dbReference type="ChEBI" id="CHEBI:29036"/>
        <dbReference type="ChEBI" id="CHEBI:49552"/>
        <dbReference type="EC" id="1.16.3.4"/>
    </reaction>
    <physiologicalReaction direction="left-to-right" evidence="9">
        <dbReference type="Rhea" id="RHEA:30084"/>
    </physiologicalReaction>
</comment>
<dbReference type="InterPro" id="IPR011707">
    <property type="entry name" value="Cu-oxidase-like_N"/>
</dbReference>
<dbReference type="OrthoDB" id="345021at2"/>
<evidence type="ECO:0000256" key="3">
    <source>
        <dbReference type="ARBA" id="ARBA00022723"/>
    </source>
</evidence>
<dbReference type="SUPFAM" id="SSF49503">
    <property type="entry name" value="Cupredoxins"/>
    <property type="match status" value="3"/>
</dbReference>
<reference evidence="15" key="2">
    <citation type="submission" date="2015-05" db="EMBL/GenBank/DDBJ databases">
        <title>Complete genome sequence of Corynebacterium uterequi DSM 45634, isolated from the uterus of a maiden mare.</title>
        <authorList>
            <person name="Ruckert C."/>
            <person name="Albersmeier A."/>
            <person name="Winkler A."/>
            <person name="Tauch A."/>
        </authorList>
    </citation>
    <scope>NUCLEOTIDE SEQUENCE [LARGE SCALE GENOMIC DNA]</scope>
    <source>
        <strain evidence="15">DSM 45634</strain>
    </source>
</reference>
<gene>
    <name evidence="14" type="ORF">CUTER_02735</name>
</gene>
<dbReference type="STRING" id="1072256.CUTER_02735"/>
<dbReference type="EMBL" id="CP011546">
    <property type="protein sequence ID" value="AKK10561.1"/>
    <property type="molecule type" value="Genomic_DNA"/>
</dbReference>
<accession>A0A0G3HB04</accession>
<evidence type="ECO:0000256" key="10">
    <source>
        <dbReference type="SAM" id="MobiDB-lite"/>
    </source>
</evidence>
<keyword evidence="3" id="KW-0479">Metal-binding</keyword>
<keyword evidence="15" id="KW-1185">Reference proteome</keyword>
<dbReference type="PROSITE" id="PS00080">
    <property type="entry name" value="MULTICOPPER_OXIDASE2"/>
    <property type="match status" value="1"/>
</dbReference>
<dbReference type="InterPro" id="IPR045087">
    <property type="entry name" value="Cu-oxidase_fam"/>
</dbReference>
<dbReference type="Proteomes" id="UP000035548">
    <property type="component" value="Chromosome"/>
</dbReference>
<proteinExistence type="inferred from homology"/>
<dbReference type="GO" id="GO:0016491">
    <property type="term" value="F:oxidoreductase activity"/>
    <property type="evidence" value="ECO:0007669"/>
    <property type="project" value="UniProtKB-KW"/>
</dbReference>
<feature type="signal peptide" evidence="11">
    <location>
        <begin position="1"/>
        <end position="25"/>
    </location>
</feature>
<dbReference type="InterPro" id="IPR019546">
    <property type="entry name" value="TAT_signal_bac_arc"/>
</dbReference>
<evidence type="ECO:0000256" key="1">
    <source>
        <dbReference type="ARBA" id="ARBA00010609"/>
    </source>
</evidence>
<dbReference type="Gene3D" id="2.60.40.420">
    <property type="entry name" value="Cupredoxins - blue copper proteins"/>
    <property type="match status" value="3"/>
</dbReference>
<evidence type="ECO:0000259" key="12">
    <source>
        <dbReference type="Pfam" id="PF07731"/>
    </source>
</evidence>
<evidence type="ECO:0000256" key="5">
    <source>
        <dbReference type="ARBA" id="ARBA00038978"/>
    </source>
</evidence>
<feature type="region of interest" description="Disordered" evidence="10">
    <location>
        <begin position="500"/>
        <end position="555"/>
    </location>
</feature>
<dbReference type="PROSITE" id="PS51318">
    <property type="entry name" value="TAT"/>
    <property type="match status" value="1"/>
</dbReference>
<feature type="domain" description="Plastocyanin-like" evidence="12">
    <location>
        <begin position="376"/>
        <end position="494"/>
    </location>
</feature>
<feature type="domain" description="Plastocyanin-like" evidence="13">
    <location>
        <begin position="78"/>
        <end position="191"/>
    </location>
</feature>
<dbReference type="PATRIC" id="fig|1072256.5.peg.541"/>
<evidence type="ECO:0000256" key="8">
    <source>
        <dbReference type="ARBA" id="ARBA00043090"/>
    </source>
</evidence>
<sequence length="555" mass="60386">MNLDRRSFLKATSVAVAAGGLSVFAAACSRGADDASSAASSAPAGPENAKGAKAAGERRPLPIPELLEGPNFSLEAREGETEILAGKSTPTWGYNASILGPTLLMKRGEKVTIDVKNSLPEMTTVHWHGMHVPAEMDGGPHSAIEPGQSWTASYEVKQEACTLWYHPHPHGKTGLHAYRGLAGLIYVEDDNAVDLPKEYGVDDIPVVIQDKRFHADGSLDEEDLPDLGLLGDTPVVNGINNPHFAATTNRVRLRLLNGSVMRLYRIALKDGSSFHQVASDGGLLAAPVERTDIILSPGERAEIVVNLASGSENMLQAIPFVQQAQDWLEALPGLGLDQTLDLLSLTGPEKDAGVGTLPASLSASAAEQPDVTGAPMRRFDLSWFLINGQQMDMNRIDDVIDHDGWEVWEVQNSDEWPHNFHVHDVQFKVIEIDENNLGVQHEGWKDTVMLFPGVKARLALRFTDYTSVDVPYMYHCHLMFHEDQGMMGQFLVTEPGAQLPAKFSSSQPRTAQGAPRYEGPGTPELPKVENEDDGDGSDGGDWSGDDHDHEHHDHH</sequence>
<evidence type="ECO:0000313" key="15">
    <source>
        <dbReference type="Proteomes" id="UP000035548"/>
    </source>
</evidence>
<evidence type="ECO:0000256" key="11">
    <source>
        <dbReference type="SAM" id="SignalP"/>
    </source>
</evidence>
<evidence type="ECO:0000313" key="14">
    <source>
        <dbReference type="EMBL" id="AKK10561.1"/>
    </source>
</evidence>
<dbReference type="CDD" id="cd13867">
    <property type="entry name" value="CuRO_2_CueO_FtsP"/>
    <property type="match status" value="1"/>
</dbReference>
<organism evidence="14 15">
    <name type="scientific">Corynebacterium uterequi</name>
    <dbReference type="NCBI Taxonomy" id="1072256"/>
    <lineage>
        <taxon>Bacteria</taxon>
        <taxon>Bacillati</taxon>
        <taxon>Actinomycetota</taxon>
        <taxon>Actinomycetes</taxon>
        <taxon>Mycobacteriales</taxon>
        <taxon>Corynebacteriaceae</taxon>
        <taxon>Corynebacterium</taxon>
    </lineage>
</organism>
<dbReference type="CDD" id="cd13890">
    <property type="entry name" value="CuRO_3_CueO_FtsP"/>
    <property type="match status" value="1"/>
</dbReference>
<keyword evidence="4" id="KW-0560">Oxidoreductase</keyword>
<evidence type="ECO:0000256" key="6">
    <source>
        <dbReference type="ARBA" id="ARBA00041027"/>
    </source>
</evidence>
<dbReference type="GO" id="GO:0005507">
    <property type="term" value="F:copper ion binding"/>
    <property type="evidence" value="ECO:0007669"/>
    <property type="project" value="InterPro"/>
</dbReference>
<dbReference type="KEGG" id="cut:CUTER_02735"/>
<name>A0A0G3HB04_9CORY</name>
<evidence type="ECO:0000256" key="9">
    <source>
        <dbReference type="ARBA" id="ARBA00048092"/>
    </source>
</evidence>
<evidence type="ECO:0000259" key="13">
    <source>
        <dbReference type="Pfam" id="PF07732"/>
    </source>
</evidence>
<feature type="region of interest" description="Disordered" evidence="10">
    <location>
        <begin position="35"/>
        <end position="65"/>
    </location>
</feature>
<comment type="similarity">
    <text evidence="1">Belongs to the multicopper oxidase family.</text>
</comment>
<dbReference type="InterPro" id="IPR002355">
    <property type="entry name" value="Cu_oxidase_Cu_BS"/>
</dbReference>
<dbReference type="Pfam" id="PF07732">
    <property type="entry name" value="Cu-oxidase_3"/>
    <property type="match status" value="1"/>
</dbReference>
<evidence type="ECO:0000256" key="4">
    <source>
        <dbReference type="ARBA" id="ARBA00023002"/>
    </source>
</evidence>
<dbReference type="EC" id="1.16.3.4" evidence="5"/>
<keyword evidence="11" id="KW-0732">Signal</keyword>
<dbReference type="InterPro" id="IPR008972">
    <property type="entry name" value="Cupredoxin"/>
</dbReference>
<dbReference type="PROSITE" id="PS51257">
    <property type="entry name" value="PROKAR_LIPOPROTEIN"/>
    <property type="match status" value="1"/>
</dbReference>
<evidence type="ECO:0000256" key="7">
    <source>
        <dbReference type="ARBA" id="ARBA00042896"/>
    </source>
</evidence>
<evidence type="ECO:0000256" key="2">
    <source>
        <dbReference type="ARBA" id="ARBA00011245"/>
    </source>
</evidence>
<dbReference type="InterPro" id="IPR011706">
    <property type="entry name" value="Cu-oxidase_C"/>
</dbReference>
<dbReference type="Pfam" id="PF07731">
    <property type="entry name" value="Cu-oxidase_2"/>
    <property type="match status" value="1"/>
</dbReference>
<comment type="subunit">
    <text evidence="2">Monomer.</text>
</comment>
<dbReference type="RefSeq" id="WP_082121237.1">
    <property type="nucleotide sequence ID" value="NZ_CP011546.1"/>
</dbReference>
<dbReference type="PANTHER" id="PTHR48267">
    <property type="entry name" value="CUPREDOXIN SUPERFAMILY PROTEIN"/>
    <property type="match status" value="1"/>
</dbReference>
<feature type="chain" id="PRO_5038489688" description="Multicopper oxidase CueO" evidence="11">
    <location>
        <begin position="26"/>
        <end position="555"/>
    </location>
</feature>
<feature type="compositionally biased region" description="Basic and acidic residues" evidence="10">
    <location>
        <begin position="544"/>
        <end position="555"/>
    </location>
</feature>
<protein>
    <recommendedName>
        <fullName evidence="6">Multicopper oxidase CueO</fullName>
        <ecNumber evidence="5">1.16.3.4</ecNumber>
    </recommendedName>
    <alternativeName>
        <fullName evidence="7">Copper efflux oxidase</fullName>
    </alternativeName>
    <alternativeName>
        <fullName evidence="8">Cuprous oxidase</fullName>
    </alternativeName>
</protein>